<name>A0A0C3NTI8_PISTI</name>
<sequence length="82" mass="9244">MCAPFIEDHTLGQNSVDHISSFRSVQIGPRSRVFLAKTRGQLESSNQSVNARRLARIEHVHELEAACAVRVAADHREVHLWT</sequence>
<organism evidence="1 2">
    <name type="scientific">Pisolithus tinctorius Marx 270</name>
    <dbReference type="NCBI Taxonomy" id="870435"/>
    <lineage>
        <taxon>Eukaryota</taxon>
        <taxon>Fungi</taxon>
        <taxon>Dikarya</taxon>
        <taxon>Basidiomycota</taxon>
        <taxon>Agaricomycotina</taxon>
        <taxon>Agaricomycetes</taxon>
        <taxon>Agaricomycetidae</taxon>
        <taxon>Boletales</taxon>
        <taxon>Sclerodermatineae</taxon>
        <taxon>Pisolithaceae</taxon>
        <taxon>Pisolithus</taxon>
    </lineage>
</organism>
<protein>
    <submittedName>
        <fullName evidence="1">Uncharacterized protein</fullName>
    </submittedName>
</protein>
<dbReference type="EMBL" id="KN832014">
    <property type="protein sequence ID" value="KIN98548.1"/>
    <property type="molecule type" value="Genomic_DNA"/>
</dbReference>
<accession>A0A0C3NTI8</accession>
<dbReference type="HOGENOM" id="CLU_2549268_0_0_1"/>
<dbReference type="InParanoid" id="A0A0C3NTI8"/>
<reference evidence="1 2" key="1">
    <citation type="submission" date="2014-04" db="EMBL/GenBank/DDBJ databases">
        <authorList>
            <consortium name="DOE Joint Genome Institute"/>
            <person name="Kuo A."/>
            <person name="Kohler A."/>
            <person name="Costa M.D."/>
            <person name="Nagy L.G."/>
            <person name="Floudas D."/>
            <person name="Copeland A."/>
            <person name="Barry K.W."/>
            <person name="Cichocki N."/>
            <person name="Veneault-Fourrey C."/>
            <person name="LaButti K."/>
            <person name="Lindquist E.A."/>
            <person name="Lipzen A."/>
            <person name="Lundell T."/>
            <person name="Morin E."/>
            <person name="Murat C."/>
            <person name="Sun H."/>
            <person name="Tunlid A."/>
            <person name="Henrissat B."/>
            <person name="Grigoriev I.V."/>
            <person name="Hibbett D.S."/>
            <person name="Martin F."/>
            <person name="Nordberg H.P."/>
            <person name="Cantor M.N."/>
            <person name="Hua S.X."/>
        </authorList>
    </citation>
    <scope>NUCLEOTIDE SEQUENCE [LARGE SCALE GENOMIC DNA]</scope>
    <source>
        <strain evidence="1 2">Marx 270</strain>
    </source>
</reference>
<dbReference type="Proteomes" id="UP000054217">
    <property type="component" value="Unassembled WGS sequence"/>
</dbReference>
<evidence type="ECO:0000313" key="2">
    <source>
        <dbReference type="Proteomes" id="UP000054217"/>
    </source>
</evidence>
<dbReference type="AlphaFoldDB" id="A0A0C3NTI8"/>
<proteinExistence type="predicted"/>
<reference evidence="2" key="2">
    <citation type="submission" date="2015-01" db="EMBL/GenBank/DDBJ databases">
        <title>Evolutionary Origins and Diversification of the Mycorrhizal Mutualists.</title>
        <authorList>
            <consortium name="DOE Joint Genome Institute"/>
            <consortium name="Mycorrhizal Genomics Consortium"/>
            <person name="Kohler A."/>
            <person name="Kuo A."/>
            <person name="Nagy L.G."/>
            <person name="Floudas D."/>
            <person name="Copeland A."/>
            <person name="Barry K.W."/>
            <person name="Cichocki N."/>
            <person name="Veneault-Fourrey C."/>
            <person name="LaButti K."/>
            <person name="Lindquist E.A."/>
            <person name="Lipzen A."/>
            <person name="Lundell T."/>
            <person name="Morin E."/>
            <person name="Murat C."/>
            <person name="Riley R."/>
            <person name="Ohm R."/>
            <person name="Sun H."/>
            <person name="Tunlid A."/>
            <person name="Henrissat B."/>
            <person name="Grigoriev I.V."/>
            <person name="Hibbett D.S."/>
            <person name="Martin F."/>
        </authorList>
    </citation>
    <scope>NUCLEOTIDE SEQUENCE [LARGE SCALE GENOMIC DNA]</scope>
    <source>
        <strain evidence="2">Marx 270</strain>
    </source>
</reference>
<gene>
    <name evidence="1" type="ORF">M404DRAFT_848632</name>
</gene>
<evidence type="ECO:0000313" key="1">
    <source>
        <dbReference type="EMBL" id="KIN98548.1"/>
    </source>
</evidence>
<keyword evidence="2" id="KW-1185">Reference proteome</keyword>